<keyword evidence="2" id="KW-1185">Reference proteome</keyword>
<dbReference type="GO" id="GO:0034194">
    <property type="term" value="P:D-galactonate catabolic process"/>
    <property type="evidence" value="ECO:0007669"/>
    <property type="project" value="InterPro"/>
</dbReference>
<dbReference type="AlphaFoldDB" id="A0A917ZG78"/>
<dbReference type="CDD" id="cd24012">
    <property type="entry name" value="ASKHA_NBD_KDGal-kinase"/>
    <property type="match status" value="1"/>
</dbReference>
<dbReference type="Gene3D" id="3.30.420.300">
    <property type="entry name" value="2-keto-3-deoxy-galactonokinase, substrate binding domain"/>
    <property type="match status" value="1"/>
</dbReference>
<evidence type="ECO:0000313" key="2">
    <source>
        <dbReference type="Proteomes" id="UP000599578"/>
    </source>
</evidence>
<dbReference type="GO" id="GO:0008671">
    <property type="term" value="F:2-dehydro-3-deoxygalactonokinase activity"/>
    <property type="evidence" value="ECO:0007669"/>
    <property type="project" value="InterPro"/>
</dbReference>
<organism evidence="1 2">
    <name type="scientific">Marinobacterium nitratireducens</name>
    <dbReference type="NCBI Taxonomy" id="518897"/>
    <lineage>
        <taxon>Bacteria</taxon>
        <taxon>Pseudomonadati</taxon>
        <taxon>Pseudomonadota</taxon>
        <taxon>Gammaproteobacteria</taxon>
        <taxon>Oceanospirillales</taxon>
        <taxon>Oceanospirillaceae</taxon>
        <taxon>Marinobacterium</taxon>
    </lineage>
</organism>
<evidence type="ECO:0000313" key="1">
    <source>
        <dbReference type="EMBL" id="GGO82775.1"/>
    </source>
</evidence>
<dbReference type="InterPro" id="IPR042258">
    <property type="entry name" value="DGOK_N"/>
</dbReference>
<sequence length="300" mass="32704">MTGPLIFVDWGTSNFRAFLLDRDSGAELDRRVSDRGIRPLQSEDIASYLDRQIADWRGADTALYLAGMVGSSRGWRESPQLDLPLDATALASALMPVPELPRTWILPGARVVSERKVDVMRGEELQALGALSVMATGNATLCLPGTHSKWVRAAGGRLRDFTTLMTGELYQAVRFHTLIGEPARDDRPFDPTAFALGLEAVEAPGGVLHALFEGRSRMLQAELAPEQVASYLSGVLIGEEVRCMRQSAPDLNRVLLIGAERLQAPYHQALQYCGIEASWIDGDRASQAGMLAVARAHEPP</sequence>
<dbReference type="InterPro" id="IPR042257">
    <property type="entry name" value="DGOK_C"/>
</dbReference>
<comment type="caution">
    <text evidence="1">The sequence shown here is derived from an EMBL/GenBank/DDBJ whole genome shotgun (WGS) entry which is preliminary data.</text>
</comment>
<keyword evidence="1" id="KW-0418">Kinase</keyword>
<protein>
    <submittedName>
        <fullName evidence="1">2-oxo-3-deoxygalactonate kinase</fullName>
    </submittedName>
</protein>
<dbReference type="Gene3D" id="3.30.420.310">
    <property type="entry name" value="2-keto-3-deoxy-galactonokinase, C-terminal domain"/>
    <property type="match status" value="1"/>
</dbReference>
<name>A0A917ZG78_9GAMM</name>
<dbReference type="Proteomes" id="UP000599578">
    <property type="component" value="Unassembled WGS sequence"/>
</dbReference>
<proteinExistence type="predicted"/>
<gene>
    <name evidence="1" type="primary">dgoK</name>
    <name evidence="1" type="ORF">GCM10011348_24900</name>
</gene>
<dbReference type="InterPro" id="IPR007729">
    <property type="entry name" value="DGOK"/>
</dbReference>
<dbReference type="EMBL" id="BMLT01000006">
    <property type="protein sequence ID" value="GGO82775.1"/>
    <property type="molecule type" value="Genomic_DNA"/>
</dbReference>
<dbReference type="Pfam" id="PF05035">
    <property type="entry name" value="DGOK"/>
    <property type="match status" value="1"/>
</dbReference>
<reference evidence="1 2" key="1">
    <citation type="journal article" date="2014" name="Int. J. Syst. Evol. Microbiol.">
        <title>Complete genome sequence of Corynebacterium casei LMG S-19264T (=DSM 44701T), isolated from a smear-ripened cheese.</title>
        <authorList>
            <consortium name="US DOE Joint Genome Institute (JGI-PGF)"/>
            <person name="Walter F."/>
            <person name="Albersmeier A."/>
            <person name="Kalinowski J."/>
            <person name="Ruckert C."/>
        </authorList>
    </citation>
    <scope>NUCLEOTIDE SEQUENCE [LARGE SCALE GENOMIC DNA]</scope>
    <source>
        <strain evidence="1 2">CGMCC 1.7286</strain>
    </source>
</reference>
<accession>A0A917ZG78</accession>
<keyword evidence="1" id="KW-0808">Transferase</keyword>